<dbReference type="Pfam" id="PF06985">
    <property type="entry name" value="HET"/>
    <property type="match status" value="1"/>
</dbReference>
<reference evidence="2 3" key="1">
    <citation type="journal article" date="2023" name="bioRxiv">
        <title>High-quality genome assemblies of four members of thePodospora anserinaspecies complex.</title>
        <authorList>
            <person name="Ament-Velasquez S.L."/>
            <person name="Vogan A.A."/>
            <person name="Wallerman O."/>
            <person name="Hartmann F."/>
            <person name="Gautier V."/>
            <person name="Silar P."/>
            <person name="Giraud T."/>
            <person name="Johannesson H."/>
        </authorList>
    </citation>
    <scope>NUCLEOTIDE SEQUENCE [LARGE SCALE GENOMIC DNA]</scope>
    <source>
        <strain evidence="2 3">CBS 411.78</strain>
    </source>
</reference>
<accession>A0ABR0I2M6</accession>
<protein>
    <recommendedName>
        <fullName evidence="1">Heterokaryon incompatibility domain-containing protein</fullName>
    </recommendedName>
</protein>
<name>A0ABR0I2M6_9PEZI</name>
<evidence type="ECO:0000259" key="1">
    <source>
        <dbReference type="Pfam" id="PF06985"/>
    </source>
</evidence>
<dbReference type="Pfam" id="PF26639">
    <property type="entry name" value="Het-6_barrel"/>
    <property type="match status" value="1"/>
</dbReference>
<dbReference type="EMBL" id="JAFFHB010000001">
    <property type="protein sequence ID" value="KAK4674635.1"/>
    <property type="molecule type" value="Genomic_DNA"/>
</dbReference>
<evidence type="ECO:0000313" key="2">
    <source>
        <dbReference type="EMBL" id="KAK4674635.1"/>
    </source>
</evidence>
<gene>
    <name evidence="2" type="ORF">QC763_122410</name>
</gene>
<sequence length="697" mass="78268">MGVTSLLVAQKQMNMPTRVALHNLFRSDSTVSECLSEYDKSDEIMSTKEIFKYSSSLPPGEIRLLSLVPCSSTLNFRLITTPLSSPVPYLALSYVWGTPRTASDSSAPSISVDNQSFIVTPNLHSALTSLLTPELQSGLPIWVDAVCINQVDDVEKEGQIKQMDQVYRNSERVIVHLGDSPNPDTARAVQQLRRLGKKVWDADAVILREQDMQHWPNFDHLDDEPEEKRRRTAVRDKIFKMIKQERGGIIWPRPKIPASAALDLFHRPWFGRAWVIQELVMAPDHERGDGGCVFAVGAERIRWEHLWAAHLFLVLWFILEARSIGNAKTYLGKLIAFGVYVRRIGMIPRAFSARAAQTLGLRKKYLQGELGLRLKDLLLQLYVGDSGGLLGCRYPQDKVNALRGMSSDGEMLDRFMTPGADWVDVYTSLARYLYEDGNLGFLGLCRQRNPRLPSWVPDWSQQQRPPWLGYSGDKGIPLYNAGGDTRAEVLARGEDGRVLVLKGYIVDTIQDVGSLWVADLADDFNWESAKLRIDDIDRFLSLSEKYTPQTARWRIMSADKELNDVMHQRRATQVSQESFLLLESATKLYDPGAGSSGAWYLTYRNVLMSLYGSRAFISNKGYVGLCPGTADLEDTIFIPSGSHCPYAIRKQPAPASVSDAEERWILLGEAYVHGIMDGELELGKPTSDITARMFSLA</sequence>
<dbReference type="Proteomes" id="UP001326199">
    <property type="component" value="Unassembled WGS sequence"/>
</dbReference>
<proteinExistence type="predicted"/>
<dbReference type="InterPro" id="IPR010730">
    <property type="entry name" value="HET"/>
</dbReference>
<dbReference type="PANTHER" id="PTHR24148">
    <property type="entry name" value="ANKYRIN REPEAT DOMAIN-CONTAINING PROTEIN 39 HOMOLOG-RELATED"/>
    <property type="match status" value="1"/>
</dbReference>
<comment type="caution">
    <text evidence="2">The sequence shown here is derived from an EMBL/GenBank/DDBJ whole genome shotgun (WGS) entry which is preliminary data.</text>
</comment>
<keyword evidence="3" id="KW-1185">Reference proteome</keyword>
<dbReference type="GeneID" id="87929149"/>
<organism evidence="2 3">
    <name type="scientific">Podospora pseudopauciseta</name>
    <dbReference type="NCBI Taxonomy" id="2093780"/>
    <lineage>
        <taxon>Eukaryota</taxon>
        <taxon>Fungi</taxon>
        <taxon>Dikarya</taxon>
        <taxon>Ascomycota</taxon>
        <taxon>Pezizomycotina</taxon>
        <taxon>Sordariomycetes</taxon>
        <taxon>Sordariomycetidae</taxon>
        <taxon>Sordariales</taxon>
        <taxon>Podosporaceae</taxon>
        <taxon>Podospora</taxon>
    </lineage>
</organism>
<dbReference type="PANTHER" id="PTHR24148:SF64">
    <property type="entry name" value="HETEROKARYON INCOMPATIBILITY DOMAIN-CONTAINING PROTEIN"/>
    <property type="match status" value="1"/>
</dbReference>
<dbReference type="RefSeq" id="XP_062771957.1">
    <property type="nucleotide sequence ID" value="XM_062908806.1"/>
</dbReference>
<feature type="domain" description="Heterokaryon incompatibility" evidence="1">
    <location>
        <begin position="89"/>
        <end position="278"/>
    </location>
</feature>
<evidence type="ECO:0000313" key="3">
    <source>
        <dbReference type="Proteomes" id="UP001326199"/>
    </source>
</evidence>
<dbReference type="InterPro" id="IPR052895">
    <property type="entry name" value="HetReg/Transcr_Mod"/>
</dbReference>